<evidence type="ECO:0000313" key="3">
    <source>
        <dbReference type="Proteomes" id="UP000078542"/>
    </source>
</evidence>
<dbReference type="InterPro" id="IPR008906">
    <property type="entry name" value="HATC_C_dom"/>
</dbReference>
<evidence type="ECO:0000259" key="1">
    <source>
        <dbReference type="Pfam" id="PF05699"/>
    </source>
</evidence>
<dbReference type="GO" id="GO:0046983">
    <property type="term" value="F:protein dimerization activity"/>
    <property type="evidence" value="ECO:0007669"/>
    <property type="project" value="InterPro"/>
</dbReference>
<evidence type="ECO:0000313" key="2">
    <source>
        <dbReference type="EMBL" id="KYM98521.1"/>
    </source>
</evidence>
<gene>
    <name evidence="2" type="ORF">ALC62_10761</name>
</gene>
<dbReference type="STRING" id="456900.A0A151IDG2"/>
<feature type="domain" description="HAT C-terminal dimerisation" evidence="1">
    <location>
        <begin position="549"/>
        <end position="602"/>
    </location>
</feature>
<dbReference type="InterPro" id="IPR012337">
    <property type="entry name" value="RNaseH-like_sf"/>
</dbReference>
<proteinExistence type="predicted"/>
<keyword evidence="3" id="KW-1185">Reference proteome</keyword>
<dbReference type="Pfam" id="PF05699">
    <property type="entry name" value="Dimer_Tnp_hAT"/>
    <property type="match status" value="1"/>
</dbReference>
<accession>A0A151IDG2</accession>
<name>A0A151IDG2_9HYME</name>
<reference evidence="2 3" key="1">
    <citation type="submission" date="2016-03" db="EMBL/GenBank/DDBJ databases">
        <title>Cyphomyrmex costatus WGS genome.</title>
        <authorList>
            <person name="Nygaard S."/>
            <person name="Hu H."/>
            <person name="Boomsma J."/>
            <person name="Zhang G."/>
        </authorList>
    </citation>
    <scope>NUCLEOTIDE SEQUENCE [LARGE SCALE GENOMIC DNA]</scope>
    <source>
        <strain evidence="2">MS0001</strain>
        <tissue evidence="2">Whole body</tissue>
    </source>
</reference>
<dbReference type="PANTHER" id="PTHR37162">
    <property type="entry name" value="HAT FAMILY DIMERISATION DOMAINCONTAINING PROTEIN-RELATED"/>
    <property type="match status" value="1"/>
</dbReference>
<dbReference type="EMBL" id="KQ977942">
    <property type="protein sequence ID" value="KYM98521.1"/>
    <property type="molecule type" value="Genomic_DNA"/>
</dbReference>
<organism evidence="2 3">
    <name type="scientific">Cyphomyrmex costatus</name>
    <dbReference type="NCBI Taxonomy" id="456900"/>
    <lineage>
        <taxon>Eukaryota</taxon>
        <taxon>Metazoa</taxon>
        <taxon>Ecdysozoa</taxon>
        <taxon>Arthropoda</taxon>
        <taxon>Hexapoda</taxon>
        <taxon>Insecta</taxon>
        <taxon>Pterygota</taxon>
        <taxon>Neoptera</taxon>
        <taxon>Endopterygota</taxon>
        <taxon>Hymenoptera</taxon>
        <taxon>Apocrita</taxon>
        <taxon>Aculeata</taxon>
        <taxon>Formicoidea</taxon>
        <taxon>Formicidae</taxon>
        <taxon>Myrmicinae</taxon>
        <taxon>Cyphomyrmex</taxon>
    </lineage>
</organism>
<dbReference type="AlphaFoldDB" id="A0A151IDG2"/>
<protein>
    <recommendedName>
        <fullName evidence="1">HAT C-terminal dimerisation domain-containing protein</fullName>
    </recommendedName>
</protein>
<dbReference type="SUPFAM" id="SSF53098">
    <property type="entry name" value="Ribonuclease H-like"/>
    <property type="match status" value="1"/>
</dbReference>
<dbReference type="PANTHER" id="PTHR37162:SF1">
    <property type="entry name" value="BED-TYPE DOMAIN-CONTAINING PROTEIN"/>
    <property type="match status" value="1"/>
</dbReference>
<sequence length="654" mass="74918">MFFKGWLKACIGDNAKAFCASCKTEFIAHRKSIKEQRNCTKKHLANINKEKEVIHTPKMDKFVKPSISGKRKRAELKIAAYIAEHCSVNAVDHLGKVIGDLDPESEILSKIKLHRTKCTGLIVNVLSPCMLHDLIDDVNHSYFSLIIDESTLIDTTKVMCVMIRYFSKKFRKTRTTFYRLIQLENGTAEHMTTCFINQLNEDGLNIDKLVGIGVDGANSMIGPHNSLSSRVLALVPHLIVVQCLCHSLHLAAENACSSLPRHIDYLIETSHSWFSTSAKKTNEFADLFKTINQRMPKKIPKLSGTRWLARFEAITIIIDQWDKYKLHFEMAKTKYRGSAGYKAEELYNIFRNNENKLYLIFLRDALKDVIHVNKLFQSSSIEPFKLFADLNTLMYSALQKIVVPAQLHKVKNQDLTKYDFKNYTMATDCINFGYYFNELCGKLQSNQNEIINIKNRCKEFLIKLAEELQKRIPKNMQILEKISAFSPQNAKNETKIDDITAIVVAFERILSDIDTTLNEWSLIHRAEINADTSDEFWRAIDLIVDSAGQKRFSNISKLALALLTVPFSNASVERAFSIVNIVKDKLRNKLEVKTIDAILRVRFLMENKCDNFEPTPLMLKKFVSEVVYTGDISDEALNIMEHCDKILNSNMEEL</sequence>
<dbReference type="Proteomes" id="UP000078542">
    <property type="component" value="Unassembled WGS sequence"/>
</dbReference>